<evidence type="ECO:0000256" key="4">
    <source>
        <dbReference type="ARBA" id="ARBA00022517"/>
    </source>
</evidence>
<comment type="caution">
    <text evidence="7">The sequence shown here is derived from an EMBL/GenBank/DDBJ whole genome shotgun (WGS) entry which is preliminary data.</text>
</comment>
<comment type="function">
    <text evidence="1">Plays a role in synthesis, processing and/or stability of 23S rRNA.</text>
</comment>
<dbReference type="GO" id="GO:0005829">
    <property type="term" value="C:cytosol"/>
    <property type="evidence" value="ECO:0007669"/>
    <property type="project" value="TreeGrafter"/>
</dbReference>
<gene>
    <name evidence="7" type="ORF">DC094_11825</name>
</gene>
<sequence>MIAIALARPSRYHSAPMKSEILLDQLDPVRFALKERDTAGGIELSSLKRLSELLHSTDGLVEARFSFSREGKKIAIRGDMKAQLKLVCHRCGGPVDFSVEGQVAVSPVTTEADEPELPEGLEPVLMVDREISLWQVVEDEILLALPPIHRHEQGECGDLISFTCDANKTPVKNERESTSDNPFAILKSLRSED</sequence>
<evidence type="ECO:0000256" key="2">
    <source>
        <dbReference type="ARBA" id="ARBA00010740"/>
    </source>
</evidence>
<evidence type="ECO:0000313" key="8">
    <source>
        <dbReference type="Proteomes" id="UP000244906"/>
    </source>
</evidence>
<evidence type="ECO:0000256" key="3">
    <source>
        <dbReference type="ARBA" id="ARBA00015716"/>
    </source>
</evidence>
<dbReference type="GO" id="GO:0042254">
    <property type="term" value="P:ribosome biogenesis"/>
    <property type="evidence" value="ECO:0007669"/>
    <property type="project" value="UniProtKB-KW"/>
</dbReference>
<dbReference type="Proteomes" id="UP000244906">
    <property type="component" value="Unassembled WGS sequence"/>
</dbReference>
<proteinExistence type="inferred from homology"/>
<dbReference type="Pfam" id="PF02620">
    <property type="entry name" value="YceD"/>
    <property type="match status" value="1"/>
</dbReference>
<feature type="region of interest" description="Disordered" evidence="6">
    <location>
        <begin position="170"/>
        <end position="193"/>
    </location>
</feature>
<organism evidence="7 8">
    <name type="scientific">Pelagibaculum spongiae</name>
    <dbReference type="NCBI Taxonomy" id="2080658"/>
    <lineage>
        <taxon>Bacteria</taxon>
        <taxon>Pseudomonadati</taxon>
        <taxon>Pseudomonadota</taxon>
        <taxon>Gammaproteobacteria</taxon>
        <taxon>Oceanospirillales</taxon>
        <taxon>Pelagibaculum</taxon>
    </lineage>
</organism>
<comment type="similarity">
    <text evidence="2">Belongs to the DUF177 domain family.</text>
</comment>
<accession>A0A2V1GZV1</accession>
<evidence type="ECO:0000256" key="6">
    <source>
        <dbReference type="SAM" id="MobiDB-lite"/>
    </source>
</evidence>
<protein>
    <recommendedName>
        <fullName evidence="3">Large ribosomal RNA subunit accumulation protein YceD</fullName>
    </recommendedName>
    <alternativeName>
        <fullName evidence="5">23S rRNA accumulation protein YceD</fullName>
    </alternativeName>
</protein>
<dbReference type="PANTHER" id="PTHR38099">
    <property type="entry name" value="LARGE RIBOSOMAL RNA SUBUNIT ACCUMULATION PROTEIN YCED"/>
    <property type="match status" value="1"/>
</dbReference>
<evidence type="ECO:0000256" key="1">
    <source>
        <dbReference type="ARBA" id="ARBA00002868"/>
    </source>
</evidence>
<evidence type="ECO:0000313" key="7">
    <source>
        <dbReference type="EMBL" id="PVZ68932.1"/>
    </source>
</evidence>
<dbReference type="InterPro" id="IPR039255">
    <property type="entry name" value="YceD_bac"/>
</dbReference>
<dbReference type="AlphaFoldDB" id="A0A2V1GZV1"/>
<dbReference type="EMBL" id="QDDL01000004">
    <property type="protein sequence ID" value="PVZ68932.1"/>
    <property type="molecule type" value="Genomic_DNA"/>
</dbReference>
<dbReference type="PANTHER" id="PTHR38099:SF1">
    <property type="entry name" value="LARGE RIBOSOMAL RNA SUBUNIT ACCUMULATION PROTEIN YCED"/>
    <property type="match status" value="1"/>
</dbReference>
<keyword evidence="4" id="KW-0690">Ribosome biogenesis</keyword>
<reference evidence="7 8" key="1">
    <citation type="submission" date="2018-04" db="EMBL/GenBank/DDBJ databases">
        <title>Thalassorhabdus spongiae gen. nov., sp. nov., isolated from a marine sponge in South-West Iceland.</title>
        <authorList>
            <person name="Knobloch S."/>
            <person name="Daussin A."/>
            <person name="Johannsson R."/>
            <person name="Marteinsson V.T."/>
        </authorList>
    </citation>
    <scope>NUCLEOTIDE SEQUENCE [LARGE SCALE GENOMIC DNA]</scope>
    <source>
        <strain evidence="7 8">Hp12</strain>
    </source>
</reference>
<keyword evidence="8" id="KW-1185">Reference proteome</keyword>
<dbReference type="InterPro" id="IPR003772">
    <property type="entry name" value="YceD"/>
</dbReference>
<evidence type="ECO:0000256" key="5">
    <source>
        <dbReference type="ARBA" id="ARBA00031841"/>
    </source>
</evidence>
<name>A0A2V1GZV1_9GAMM</name>